<feature type="compositionally biased region" description="Low complexity" evidence="1">
    <location>
        <begin position="15"/>
        <end position="27"/>
    </location>
</feature>
<gene>
    <name evidence="2" type="ORF">M9458_030008</name>
</gene>
<dbReference type="Proteomes" id="UP001529510">
    <property type="component" value="Unassembled WGS sequence"/>
</dbReference>
<sequence>SSHISSICPEPHHVSSNGPESSHNSSNTPRARPVMKASVVDPPLGSGRSSNILVPSTLS</sequence>
<feature type="non-terminal residue" evidence="2">
    <location>
        <position position="1"/>
    </location>
</feature>
<comment type="caution">
    <text evidence="2">The sequence shown here is derived from an EMBL/GenBank/DDBJ whole genome shotgun (WGS) entry which is preliminary data.</text>
</comment>
<reference evidence="2 3" key="1">
    <citation type="submission" date="2024-05" db="EMBL/GenBank/DDBJ databases">
        <title>Genome sequencing and assembly of Indian major carp, Cirrhinus mrigala (Hamilton, 1822).</title>
        <authorList>
            <person name="Mohindra V."/>
            <person name="Chowdhury L.M."/>
            <person name="Lal K."/>
            <person name="Jena J.K."/>
        </authorList>
    </citation>
    <scope>NUCLEOTIDE SEQUENCE [LARGE SCALE GENOMIC DNA]</scope>
    <source>
        <strain evidence="2">CM1030</strain>
        <tissue evidence="2">Blood</tissue>
    </source>
</reference>
<dbReference type="AlphaFoldDB" id="A0ABD0PJX7"/>
<name>A0ABD0PJX7_CIRMR</name>
<keyword evidence="3" id="KW-1185">Reference proteome</keyword>
<evidence type="ECO:0000313" key="2">
    <source>
        <dbReference type="EMBL" id="KAL0174040.1"/>
    </source>
</evidence>
<evidence type="ECO:0000313" key="3">
    <source>
        <dbReference type="Proteomes" id="UP001529510"/>
    </source>
</evidence>
<organism evidence="2 3">
    <name type="scientific">Cirrhinus mrigala</name>
    <name type="common">Mrigala</name>
    <dbReference type="NCBI Taxonomy" id="683832"/>
    <lineage>
        <taxon>Eukaryota</taxon>
        <taxon>Metazoa</taxon>
        <taxon>Chordata</taxon>
        <taxon>Craniata</taxon>
        <taxon>Vertebrata</taxon>
        <taxon>Euteleostomi</taxon>
        <taxon>Actinopterygii</taxon>
        <taxon>Neopterygii</taxon>
        <taxon>Teleostei</taxon>
        <taxon>Ostariophysi</taxon>
        <taxon>Cypriniformes</taxon>
        <taxon>Cyprinidae</taxon>
        <taxon>Labeoninae</taxon>
        <taxon>Labeonini</taxon>
        <taxon>Cirrhinus</taxon>
    </lineage>
</organism>
<protein>
    <submittedName>
        <fullName evidence="2">Uncharacterized protein</fullName>
    </submittedName>
</protein>
<evidence type="ECO:0000256" key="1">
    <source>
        <dbReference type="SAM" id="MobiDB-lite"/>
    </source>
</evidence>
<dbReference type="EMBL" id="JAMKFB020000015">
    <property type="protein sequence ID" value="KAL0174040.1"/>
    <property type="molecule type" value="Genomic_DNA"/>
</dbReference>
<feature type="region of interest" description="Disordered" evidence="1">
    <location>
        <begin position="1"/>
        <end position="59"/>
    </location>
</feature>
<proteinExistence type="predicted"/>
<accession>A0ABD0PJX7</accession>
<feature type="compositionally biased region" description="Polar residues" evidence="1">
    <location>
        <begin position="47"/>
        <end position="59"/>
    </location>
</feature>